<dbReference type="Pfam" id="PF11738">
    <property type="entry name" value="DUF3298"/>
    <property type="match status" value="1"/>
</dbReference>
<dbReference type="Proteomes" id="UP001496674">
    <property type="component" value="Chromosome"/>
</dbReference>
<dbReference type="Gene3D" id="3.30.565.40">
    <property type="entry name" value="Fervidobacterium nodosum Rt17-B1 like"/>
    <property type="match status" value="1"/>
</dbReference>
<dbReference type="PROSITE" id="PS51257">
    <property type="entry name" value="PROKAR_LIPOPROTEIN"/>
    <property type="match status" value="1"/>
</dbReference>
<proteinExistence type="predicted"/>
<accession>A0ABM8IAG1</accession>
<gene>
    <name evidence="3" type="ORF">BSYN_07900</name>
</gene>
<evidence type="ECO:0000259" key="2">
    <source>
        <dbReference type="Pfam" id="PF13739"/>
    </source>
</evidence>
<feature type="domain" description="Deacetylase PdaC" evidence="2">
    <location>
        <begin position="60"/>
        <end position="176"/>
    </location>
</feature>
<evidence type="ECO:0000259" key="1">
    <source>
        <dbReference type="Pfam" id="PF11738"/>
    </source>
</evidence>
<evidence type="ECO:0000313" key="3">
    <source>
        <dbReference type="EMBL" id="BEG98525.1"/>
    </source>
</evidence>
<organism evidence="3 4">
    <name type="scientific">Bacteroides sedimenti</name>
    <dbReference type="NCBI Taxonomy" id="2136147"/>
    <lineage>
        <taxon>Bacteria</taxon>
        <taxon>Pseudomonadati</taxon>
        <taxon>Bacteroidota</taxon>
        <taxon>Bacteroidia</taxon>
        <taxon>Bacteroidales</taxon>
        <taxon>Bacteroidaceae</taxon>
        <taxon>Bacteroides</taxon>
    </lineage>
</organism>
<sequence length="291" mass="33438">MKMKKNSLGLISLIFLTGIFFISCNEKNKGGIARLKYDGKELNADSIAIKTTSHLFNDTAKPCCELDIHFTYIKDATDKVVKDSINNSLMNICFGSKYKGMDPQKAVAMYKEDYVKGYKQDVEQFYLADQKKKPDDEFTYAWYNYTKSIRTDVMFCDEGVLVFEINTNEYTGGAHGYKATLFQNFNMETGKRIQLKDLFSEVNKEALTRLLLAQLEKDNKVTSEAELEDIGYFITEPLYPTENFYFTDKGICFFYNVYEIAPYSMGTTTIKLPYSAVKPLMNEENPVSKLY</sequence>
<dbReference type="InterPro" id="IPR025303">
    <property type="entry name" value="PdaC"/>
</dbReference>
<evidence type="ECO:0000313" key="4">
    <source>
        <dbReference type="Proteomes" id="UP001496674"/>
    </source>
</evidence>
<dbReference type="InterPro" id="IPR037126">
    <property type="entry name" value="PdaC/RsiV-like_sf"/>
</dbReference>
<keyword evidence="4" id="KW-1185">Reference proteome</keyword>
<dbReference type="Gene3D" id="3.90.640.20">
    <property type="entry name" value="Heat-shock cognate protein, ATPase"/>
    <property type="match status" value="1"/>
</dbReference>
<dbReference type="InterPro" id="IPR021729">
    <property type="entry name" value="DUF3298"/>
</dbReference>
<name>A0ABM8IAG1_9BACE</name>
<dbReference type="EMBL" id="AP028055">
    <property type="protein sequence ID" value="BEG98525.1"/>
    <property type="molecule type" value="Genomic_DNA"/>
</dbReference>
<feature type="domain" description="DUF3298" evidence="1">
    <location>
        <begin position="196"/>
        <end position="275"/>
    </location>
</feature>
<reference evidence="3 4" key="1">
    <citation type="submission" date="2023-04" db="EMBL/GenBank/DDBJ databases">
        <title>Draft genome sequence of acteroides sedimenti strain YN3PY1.</title>
        <authorList>
            <person name="Yoshida N."/>
        </authorList>
    </citation>
    <scope>NUCLEOTIDE SEQUENCE [LARGE SCALE GENOMIC DNA]</scope>
    <source>
        <strain evidence="3 4">YN3PY1</strain>
    </source>
</reference>
<protein>
    <recommendedName>
        <fullName evidence="5">DUF3298 domain-containing protein</fullName>
    </recommendedName>
</protein>
<dbReference type="Pfam" id="PF13739">
    <property type="entry name" value="PdaC"/>
    <property type="match status" value="1"/>
</dbReference>
<evidence type="ECO:0008006" key="5">
    <source>
        <dbReference type="Google" id="ProtNLM"/>
    </source>
</evidence>